<protein>
    <submittedName>
        <fullName evidence="1">Uncharacterized protein</fullName>
    </submittedName>
</protein>
<evidence type="ECO:0000313" key="2">
    <source>
        <dbReference type="Proteomes" id="UP001195422"/>
    </source>
</evidence>
<comment type="caution">
    <text evidence="1">The sequence shown here is derived from an EMBL/GenBank/DDBJ whole genome shotgun (WGS) entry which is preliminary data.</text>
</comment>
<organism evidence="1 2">
    <name type="scientific">Glutamicibacter protophormiae</name>
    <name type="common">Brevibacterium protophormiae</name>
    <dbReference type="NCBI Taxonomy" id="37930"/>
    <lineage>
        <taxon>Bacteria</taxon>
        <taxon>Bacillati</taxon>
        <taxon>Actinomycetota</taxon>
        <taxon>Actinomycetes</taxon>
        <taxon>Micrococcales</taxon>
        <taxon>Micrococcaceae</taxon>
        <taxon>Glutamicibacter</taxon>
    </lineage>
</organism>
<reference evidence="1 2" key="1">
    <citation type="submission" date="2021-03" db="EMBL/GenBank/DDBJ databases">
        <title>Sequencing the genomes of 1000 actinobacteria strains.</title>
        <authorList>
            <person name="Klenk H.-P."/>
        </authorList>
    </citation>
    <scope>NUCLEOTIDE SEQUENCE [LARGE SCALE GENOMIC DNA]</scope>
    <source>
        <strain evidence="1 2">DSM 20168</strain>
    </source>
</reference>
<name>A0ABS4XMI2_GLUPR</name>
<dbReference type="EMBL" id="JAGIOJ010000001">
    <property type="protein sequence ID" value="MBP2397728.1"/>
    <property type="molecule type" value="Genomic_DNA"/>
</dbReference>
<evidence type="ECO:0000313" key="1">
    <source>
        <dbReference type="EMBL" id="MBP2397728.1"/>
    </source>
</evidence>
<keyword evidence="2" id="KW-1185">Reference proteome</keyword>
<sequence length="35" mass="3852">MTTFSCHHIGRLGQSAAALTLLERTAFSIARTYLN</sequence>
<dbReference type="Proteomes" id="UP001195422">
    <property type="component" value="Unassembled WGS sequence"/>
</dbReference>
<accession>A0ABS4XMI2</accession>
<proteinExistence type="predicted"/>
<gene>
    <name evidence="1" type="ORF">JOF39_000809</name>
</gene>